<dbReference type="InterPro" id="IPR056693">
    <property type="entry name" value="DUF7791"/>
</dbReference>
<evidence type="ECO:0000256" key="1">
    <source>
        <dbReference type="ARBA" id="ARBA00022737"/>
    </source>
</evidence>
<dbReference type="SUPFAM" id="SSF52540">
    <property type="entry name" value="P-loop containing nucleoside triphosphate hydrolases"/>
    <property type="match status" value="1"/>
</dbReference>
<dbReference type="Gene3D" id="3.40.50.300">
    <property type="entry name" value="P-loop containing nucleotide triphosphate hydrolases"/>
    <property type="match status" value="1"/>
</dbReference>
<dbReference type="Pfam" id="PF25053">
    <property type="entry name" value="DUF7791"/>
    <property type="match status" value="1"/>
</dbReference>
<feature type="domain" description="NACHT" evidence="2">
    <location>
        <begin position="264"/>
        <end position="418"/>
    </location>
</feature>
<protein>
    <recommendedName>
        <fullName evidence="2">NACHT domain-containing protein</fullName>
    </recommendedName>
</protein>
<keyword evidence="1" id="KW-0677">Repeat</keyword>
<dbReference type="PANTHER" id="PTHR10039">
    <property type="entry name" value="AMELOGENIN"/>
    <property type="match status" value="1"/>
</dbReference>
<dbReference type="PANTHER" id="PTHR10039:SF5">
    <property type="entry name" value="NACHT DOMAIN-CONTAINING PROTEIN"/>
    <property type="match status" value="1"/>
</dbReference>
<name>A0ABR4I9D8_9EURO</name>
<dbReference type="InterPro" id="IPR056884">
    <property type="entry name" value="NPHP3-like_N"/>
</dbReference>
<accession>A0ABR4I9D8</accession>
<dbReference type="InterPro" id="IPR027417">
    <property type="entry name" value="P-loop_NTPase"/>
</dbReference>
<organism evidence="3 4">
    <name type="scientific">Aspergillus cavernicola</name>
    <dbReference type="NCBI Taxonomy" id="176166"/>
    <lineage>
        <taxon>Eukaryota</taxon>
        <taxon>Fungi</taxon>
        <taxon>Dikarya</taxon>
        <taxon>Ascomycota</taxon>
        <taxon>Pezizomycotina</taxon>
        <taxon>Eurotiomycetes</taxon>
        <taxon>Eurotiomycetidae</taxon>
        <taxon>Eurotiales</taxon>
        <taxon>Aspergillaceae</taxon>
        <taxon>Aspergillus</taxon>
        <taxon>Aspergillus subgen. Nidulantes</taxon>
    </lineage>
</organism>
<dbReference type="EMBL" id="JBFXLS010000044">
    <property type="protein sequence ID" value="KAL2824362.1"/>
    <property type="molecule type" value="Genomic_DNA"/>
</dbReference>
<evidence type="ECO:0000313" key="3">
    <source>
        <dbReference type="EMBL" id="KAL2824362.1"/>
    </source>
</evidence>
<gene>
    <name evidence="3" type="ORF">BDW59DRAFT_86486</name>
</gene>
<reference evidence="3 4" key="1">
    <citation type="submission" date="2024-07" db="EMBL/GenBank/DDBJ databases">
        <title>Section-level genome sequencing and comparative genomics of Aspergillus sections Usti and Cavernicolus.</title>
        <authorList>
            <consortium name="Lawrence Berkeley National Laboratory"/>
            <person name="Nybo J.L."/>
            <person name="Vesth T.C."/>
            <person name="Theobald S."/>
            <person name="Frisvad J.C."/>
            <person name="Larsen T.O."/>
            <person name="Kjaerboelling I."/>
            <person name="Rothschild-Mancinelli K."/>
            <person name="Lyhne E.K."/>
            <person name="Kogle M.E."/>
            <person name="Barry K."/>
            <person name="Clum A."/>
            <person name="Na H."/>
            <person name="Ledsgaard L."/>
            <person name="Lin J."/>
            <person name="Lipzen A."/>
            <person name="Kuo A."/>
            <person name="Riley R."/>
            <person name="Mondo S."/>
            <person name="LaButti K."/>
            <person name="Haridas S."/>
            <person name="Pangalinan J."/>
            <person name="Salamov A.A."/>
            <person name="Simmons B.A."/>
            <person name="Magnuson J.K."/>
            <person name="Chen J."/>
            <person name="Drula E."/>
            <person name="Henrissat B."/>
            <person name="Wiebenga A."/>
            <person name="Lubbers R.J."/>
            <person name="Gomes A.C."/>
            <person name="Makela M.R."/>
            <person name="Stajich J."/>
            <person name="Grigoriev I.V."/>
            <person name="Mortensen U.H."/>
            <person name="De vries R.P."/>
            <person name="Baker S.E."/>
            <person name="Andersen M.R."/>
        </authorList>
    </citation>
    <scope>NUCLEOTIDE SEQUENCE [LARGE SCALE GENOMIC DNA]</scope>
    <source>
        <strain evidence="3 4">CBS 600.67</strain>
    </source>
</reference>
<dbReference type="Proteomes" id="UP001610335">
    <property type="component" value="Unassembled WGS sequence"/>
</dbReference>
<dbReference type="InterPro" id="IPR007111">
    <property type="entry name" value="NACHT_NTPase"/>
</dbReference>
<proteinExistence type="predicted"/>
<dbReference type="PROSITE" id="PS50837">
    <property type="entry name" value="NACHT"/>
    <property type="match status" value="1"/>
</dbReference>
<dbReference type="Pfam" id="PF24883">
    <property type="entry name" value="NPHP3_N"/>
    <property type="match status" value="1"/>
</dbReference>
<evidence type="ECO:0000313" key="4">
    <source>
        <dbReference type="Proteomes" id="UP001610335"/>
    </source>
</evidence>
<keyword evidence="4" id="KW-1185">Reference proteome</keyword>
<sequence>MDPLSAFGLAAGVIQITHFTGQLIRGIRNGAQSADGLLVNNASLKEVAETLLDLTAELAIPAKSDDLSPEEKLLQQLGLECQDVSNTIIQRLKMLQESGSSKKWDNLRQSFSQILGQKETKDLETKLGRIREQLNTTLLICLRNQLARLQEKPVGQGRATFISQIQKGGRRGQQWQSDILLAIHRNDWDVNNEQSLAKFTAALDDGAEIDRESQFGEVILTLLDFPDLPDRHKAIPIAHRKTFEWIYYDSPDFANWLLQSQVDFPFWVTGKPGSGKSTLMKFLYDEPRTRQYLEKWAGSQPLVLAGFFFWSSGTIRQMSQRGLLLSLLFQVLQSHPEYTRLAFPSRWKQYNLLRGGLHDWTIPELQQALETIASQESFRFAFFIDGLDEFDGDLQVLVELVGRIATKDNTKLCVSSRPWNLFQDAFDRSPSLLLEQLTHSDIQLYVFEHFRKNRRFVKLLNREPDKATELEAQVVDKACGVFLWVYLVVPSLREGIRNGDSIADLQRRLDALPSDLEELFEKLLSTVDTFYFRPACHLMQLVRQAYAPLDLLTFYYTDDAVENALTDPIRPLDRDQKADLGEEGRRRLNSRCKGILEAPNGKIQYLHRTAKDFLHSPGIWSRIVAGSSTQFDANHTLASAYLCHIKSLGFETMREDLWTPIIGCLEHSVQGALQRTTDAHDQIAFLRVLDTSVGAVVNNSSMRGLVEGRPDRWPRILGFDYPAGAFPRRLGLDYPINTFLELCVRLNILPFIRYQLEANNTAGIDKAEYIDLLSVARRTITAPSYFAAARALSTSRFQDPDTVAVILESCPHPEWIVGAVQALRDDSQSPELSALLSAYLLKIQPSASRLRQKMWFRRLRRRWP</sequence>
<evidence type="ECO:0000259" key="2">
    <source>
        <dbReference type="PROSITE" id="PS50837"/>
    </source>
</evidence>
<comment type="caution">
    <text evidence="3">The sequence shown here is derived from an EMBL/GenBank/DDBJ whole genome shotgun (WGS) entry which is preliminary data.</text>
</comment>